<keyword evidence="1" id="KW-0812">Transmembrane</keyword>
<name>A0ABP4NFY8_9ACTN</name>
<evidence type="ECO:0000256" key="1">
    <source>
        <dbReference type="SAM" id="Phobius"/>
    </source>
</evidence>
<protein>
    <submittedName>
        <fullName evidence="2">Uncharacterized protein</fullName>
    </submittedName>
</protein>
<comment type="caution">
    <text evidence="2">The sequence shown here is derived from an EMBL/GenBank/DDBJ whole genome shotgun (WGS) entry which is preliminary data.</text>
</comment>
<proteinExistence type="predicted"/>
<gene>
    <name evidence="2" type="ORF">GCM10009804_13820</name>
</gene>
<keyword evidence="3" id="KW-1185">Reference proteome</keyword>
<feature type="transmembrane region" description="Helical" evidence="1">
    <location>
        <begin position="28"/>
        <end position="46"/>
    </location>
</feature>
<reference evidence="3" key="1">
    <citation type="journal article" date="2019" name="Int. J. Syst. Evol. Microbiol.">
        <title>The Global Catalogue of Microorganisms (GCM) 10K type strain sequencing project: providing services to taxonomists for standard genome sequencing and annotation.</title>
        <authorList>
            <consortium name="The Broad Institute Genomics Platform"/>
            <consortium name="The Broad Institute Genome Sequencing Center for Infectious Disease"/>
            <person name="Wu L."/>
            <person name="Ma J."/>
        </authorList>
    </citation>
    <scope>NUCLEOTIDE SEQUENCE [LARGE SCALE GENOMIC DNA]</scope>
    <source>
        <strain evidence="3">JCM 15572</strain>
    </source>
</reference>
<accession>A0ABP4NFY8</accession>
<keyword evidence="1" id="KW-0472">Membrane</keyword>
<keyword evidence="1" id="KW-1133">Transmembrane helix</keyword>
<sequence>MVITRVANVAPGGALAATGMGLWMEAGTAAYVVGALAVVLGLVLGVRGYRMGVHCGAGALTVRRLRTGEAGGLRFRWWWKCWWVGVMWRRMRGWFLLF</sequence>
<dbReference type="Proteomes" id="UP001501705">
    <property type="component" value="Unassembled WGS sequence"/>
</dbReference>
<evidence type="ECO:0000313" key="2">
    <source>
        <dbReference type="EMBL" id="GAA1558277.1"/>
    </source>
</evidence>
<organism evidence="2 3">
    <name type="scientific">Kribbella hippodromi</name>
    <dbReference type="NCBI Taxonomy" id="434347"/>
    <lineage>
        <taxon>Bacteria</taxon>
        <taxon>Bacillati</taxon>
        <taxon>Actinomycetota</taxon>
        <taxon>Actinomycetes</taxon>
        <taxon>Propionibacteriales</taxon>
        <taxon>Kribbellaceae</taxon>
        <taxon>Kribbella</taxon>
    </lineage>
</organism>
<dbReference type="EMBL" id="BAAAPH010000004">
    <property type="protein sequence ID" value="GAA1558277.1"/>
    <property type="molecule type" value="Genomic_DNA"/>
</dbReference>
<evidence type="ECO:0000313" key="3">
    <source>
        <dbReference type="Proteomes" id="UP001501705"/>
    </source>
</evidence>